<keyword evidence="8 9" id="KW-0472">Membrane</keyword>
<evidence type="ECO:0000256" key="4">
    <source>
        <dbReference type="ARBA" id="ARBA00022475"/>
    </source>
</evidence>
<feature type="transmembrane region" description="Helical" evidence="9">
    <location>
        <begin position="205"/>
        <end position="224"/>
    </location>
</feature>
<dbReference type="PANTHER" id="PTHR30614:SF10">
    <property type="entry name" value="ARGININE ABC TRANSPORTER PERMEASE PROTEIN ARTM"/>
    <property type="match status" value="1"/>
</dbReference>
<organism evidence="11 12">
    <name type="scientific">Chelatococcus albus</name>
    <dbReference type="NCBI Taxonomy" id="3047466"/>
    <lineage>
        <taxon>Bacteria</taxon>
        <taxon>Pseudomonadati</taxon>
        <taxon>Pseudomonadota</taxon>
        <taxon>Alphaproteobacteria</taxon>
        <taxon>Hyphomicrobiales</taxon>
        <taxon>Chelatococcaceae</taxon>
        <taxon>Chelatococcus</taxon>
    </lineage>
</organism>
<gene>
    <name evidence="11" type="ORF">QNA08_16410</name>
</gene>
<keyword evidence="4" id="KW-1003">Cell membrane</keyword>
<dbReference type="CDD" id="cd06261">
    <property type="entry name" value="TM_PBP2"/>
    <property type="match status" value="1"/>
</dbReference>
<feature type="transmembrane region" description="Helical" evidence="9">
    <location>
        <begin position="171"/>
        <end position="193"/>
    </location>
</feature>
<evidence type="ECO:0000259" key="10">
    <source>
        <dbReference type="PROSITE" id="PS50928"/>
    </source>
</evidence>
<keyword evidence="3 9" id="KW-0813">Transport</keyword>
<comment type="subcellular location">
    <subcellularLocation>
        <location evidence="1">Cell inner membrane</location>
        <topology evidence="1">Multi-pass membrane protein</topology>
    </subcellularLocation>
    <subcellularLocation>
        <location evidence="9">Cell membrane</location>
        <topology evidence="9">Multi-pass membrane protein</topology>
    </subcellularLocation>
</comment>
<evidence type="ECO:0000256" key="7">
    <source>
        <dbReference type="ARBA" id="ARBA00022989"/>
    </source>
</evidence>
<comment type="caution">
    <text evidence="11">The sequence shown here is derived from an EMBL/GenBank/DDBJ whole genome shotgun (WGS) entry which is preliminary data.</text>
</comment>
<reference evidence="11 12" key="1">
    <citation type="submission" date="2023-05" db="EMBL/GenBank/DDBJ databases">
        <title>Chelatococcus sp. nov., a moderately thermophilic bacterium isolated from hot spring microbial mat.</title>
        <authorList>
            <person name="Hu C.-J."/>
            <person name="Li W.-J."/>
        </authorList>
    </citation>
    <scope>NUCLEOTIDE SEQUENCE [LARGE SCALE GENOMIC DNA]</scope>
    <source>
        <strain evidence="11 12">SYSU G07232</strain>
    </source>
</reference>
<keyword evidence="7 9" id="KW-1133">Transmembrane helix</keyword>
<name>A0ABT7AL66_9HYPH</name>
<evidence type="ECO:0000256" key="9">
    <source>
        <dbReference type="RuleBase" id="RU363032"/>
    </source>
</evidence>
<evidence type="ECO:0000256" key="8">
    <source>
        <dbReference type="ARBA" id="ARBA00023136"/>
    </source>
</evidence>
<dbReference type="InterPro" id="IPR035906">
    <property type="entry name" value="MetI-like_sf"/>
</dbReference>
<keyword evidence="6 9" id="KW-0812">Transmembrane</keyword>
<accession>A0ABT7AL66</accession>
<dbReference type="InterPro" id="IPR010065">
    <property type="entry name" value="AA_ABC_transptr_permease_3TM"/>
</dbReference>
<evidence type="ECO:0000256" key="5">
    <source>
        <dbReference type="ARBA" id="ARBA00022519"/>
    </source>
</evidence>
<dbReference type="InterPro" id="IPR000515">
    <property type="entry name" value="MetI-like"/>
</dbReference>
<evidence type="ECO:0000313" key="12">
    <source>
        <dbReference type="Proteomes" id="UP001321492"/>
    </source>
</evidence>
<dbReference type="InterPro" id="IPR043429">
    <property type="entry name" value="ArtM/GltK/GlnP/TcyL/YhdX-like"/>
</dbReference>
<protein>
    <submittedName>
        <fullName evidence="11">ABC transporter permease</fullName>
    </submittedName>
</protein>
<keyword evidence="12" id="KW-1185">Reference proteome</keyword>
<dbReference type="SUPFAM" id="SSF161098">
    <property type="entry name" value="MetI-like"/>
    <property type="match status" value="1"/>
</dbReference>
<dbReference type="NCBIfam" id="TIGR01726">
    <property type="entry name" value="HEQRo_perm_3TM"/>
    <property type="match status" value="1"/>
</dbReference>
<comment type="similarity">
    <text evidence="2">Belongs to the binding-protein-dependent transport system permease family. HisMQ subfamily.</text>
</comment>
<feature type="transmembrane region" description="Helical" evidence="9">
    <location>
        <begin position="27"/>
        <end position="51"/>
    </location>
</feature>
<keyword evidence="5" id="KW-0997">Cell inner membrane</keyword>
<dbReference type="Gene3D" id="1.10.3720.10">
    <property type="entry name" value="MetI-like"/>
    <property type="match status" value="1"/>
</dbReference>
<evidence type="ECO:0000256" key="3">
    <source>
        <dbReference type="ARBA" id="ARBA00022448"/>
    </source>
</evidence>
<dbReference type="PROSITE" id="PS50928">
    <property type="entry name" value="ABC_TM1"/>
    <property type="match status" value="1"/>
</dbReference>
<evidence type="ECO:0000256" key="2">
    <source>
        <dbReference type="ARBA" id="ARBA00010072"/>
    </source>
</evidence>
<dbReference type="Pfam" id="PF00528">
    <property type="entry name" value="BPD_transp_1"/>
    <property type="match status" value="1"/>
</dbReference>
<sequence length="238" mass="26506">MSLTDILGLFLNLDVLERYGWRMLNGLGVTIELVAISVPLGLVLGFGLALARMSGKPVLSPLVRGYSSFFRGTPLLCQLFLVYYGAGQIREPLEAVGLWGFFREAFFCAAFTFTLNTAAYQGEILRGAIQSLPRGQKEAAAALGLGWYRTMRHVIMPQAMAVALRPLGNELILMIKASSIASLVTVFDLMGATRFAFARTFDLQVYLYAAVMYLVLVETIRRVWDVFERRLTRHLTHA</sequence>
<feature type="domain" description="ABC transmembrane type-1" evidence="10">
    <location>
        <begin position="27"/>
        <end position="224"/>
    </location>
</feature>
<evidence type="ECO:0000256" key="1">
    <source>
        <dbReference type="ARBA" id="ARBA00004429"/>
    </source>
</evidence>
<dbReference type="PANTHER" id="PTHR30614">
    <property type="entry name" value="MEMBRANE COMPONENT OF AMINO ACID ABC TRANSPORTER"/>
    <property type="match status" value="1"/>
</dbReference>
<proteinExistence type="inferred from homology"/>
<dbReference type="RefSeq" id="WP_283741806.1">
    <property type="nucleotide sequence ID" value="NZ_JASJEV010000013.1"/>
</dbReference>
<dbReference type="Proteomes" id="UP001321492">
    <property type="component" value="Unassembled WGS sequence"/>
</dbReference>
<evidence type="ECO:0000256" key="6">
    <source>
        <dbReference type="ARBA" id="ARBA00022692"/>
    </source>
</evidence>
<evidence type="ECO:0000313" key="11">
    <source>
        <dbReference type="EMBL" id="MDJ1159805.1"/>
    </source>
</evidence>
<dbReference type="EMBL" id="JASJEV010000013">
    <property type="protein sequence ID" value="MDJ1159805.1"/>
    <property type="molecule type" value="Genomic_DNA"/>
</dbReference>